<dbReference type="RefSeq" id="WP_229933545.1">
    <property type="nucleotide sequence ID" value="NZ_CAJHOF010000022.1"/>
</dbReference>
<name>A0ABN7KB43_9BACT</name>
<dbReference type="InterPro" id="IPR029044">
    <property type="entry name" value="Nucleotide-diphossugar_trans"/>
</dbReference>
<dbReference type="InterPro" id="IPR001173">
    <property type="entry name" value="Glyco_trans_2-like"/>
</dbReference>
<feature type="domain" description="Glycosyltransferase 2-like" evidence="1">
    <location>
        <begin position="7"/>
        <end position="126"/>
    </location>
</feature>
<keyword evidence="3" id="KW-1185">Reference proteome</keyword>
<keyword evidence="2" id="KW-0328">Glycosyltransferase</keyword>
<organism evidence="2 3">
    <name type="scientific">Campylobacter majalis</name>
    <dbReference type="NCBI Taxonomy" id="2790656"/>
    <lineage>
        <taxon>Bacteria</taxon>
        <taxon>Pseudomonadati</taxon>
        <taxon>Campylobacterota</taxon>
        <taxon>Epsilonproteobacteria</taxon>
        <taxon>Campylobacterales</taxon>
        <taxon>Campylobacteraceae</taxon>
        <taxon>Campylobacter</taxon>
    </lineage>
</organism>
<dbReference type="GO" id="GO:0016757">
    <property type="term" value="F:glycosyltransferase activity"/>
    <property type="evidence" value="ECO:0007669"/>
    <property type="project" value="UniProtKB-KW"/>
</dbReference>
<dbReference type="Pfam" id="PF00535">
    <property type="entry name" value="Glycos_transf_2"/>
    <property type="match status" value="1"/>
</dbReference>
<evidence type="ECO:0000259" key="1">
    <source>
        <dbReference type="Pfam" id="PF00535"/>
    </source>
</evidence>
<proteinExistence type="predicted"/>
<dbReference type="Gene3D" id="3.90.550.10">
    <property type="entry name" value="Spore Coat Polysaccharide Biosynthesis Protein SpsA, Chain A"/>
    <property type="match status" value="1"/>
</dbReference>
<dbReference type="EMBL" id="CAJHOF010000022">
    <property type="protein sequence ID" value="CAD7289697.1"/>
    <property type="molecule type" value="Genomic_DNA"/>
</dbReference>
<protein>
    <submittedName>
        <fullName evidence="2">GalNAc(5)-diNAcBac-PP-undecaprenol beta-1,3-glucosyltransferase</fullName>
        <ecNumber evidence="2">2.4.1.293</ecNumber>
    </submittedName>
</protein>
<dbReference type="PANTHER" id="PTHR22916">
    <property type="entry name" value="GLYCOSYLTRANSFERASE"/>
    <property type="match status" value="1"/>
</dbReference>
<dbReference type="Proteomes" id="UP000789803">
    <property type="component" value="Unassembled WGS sequence"/>
</dbReference>
<dbReference type="CDD" id="cd00761">
    <property type="entry name" value="Glyco_tranf_GTA_type"/>
    <property type="match status" value="1"/>
</dbReference>
<comment type="caution">
    <text evidence="2">The sequence shown here is derived from an EMBL/GenBank/DDBJ whole genome shotgun (WGS) entry which is preliminary data.</text>
</comment>
<keyword evidence="2" id="KW-0808">Transferase</keyword>
<reference evidence="2 3" key="1">
    <citation type="submission" date="2020-11" db="EMBL/GenBank/DDBJ databases">
        <authorList>
            <person name="Peeters C."/>
        </authorList>
    </citation>
    <scope>NUCLEOTIDE SEQUENCE [LARGE SCALE GENOMIC DNA]</scope>
    <source>
        <strain evidence="2 3">LMG 7974</strain>
    </source>
</reference>
<accession>A0ABN7KB43</accession>
<dbReference type="EC" id="2.4.1.293" evidence="2"/>
<evidence type="ECO:0000313" key="3">
    <source>
        <dbReference type="Proteomes" id="UP000789803"/>
    </source>
</evidence>
<dbReference type="SUPFAM" id="SSF53448">
    <property type="entry name" value="Nucleotide-diphospho-sugar transferases"/>
    <property type="match status" value="1"/>
</dbReference>
<evidence type="ECO:0000313" key="2">
    <source>
        <dbReference type="EMBL" id="CAD7289697.1"/>
    </source>
</evidence>
<dbReference type="PANTHER" id="PTHR22916:SF3">
    <property type="entry name" value="UDP-GLCNAC:BETAGAL BETA-1,3-N-ACETYLGLUCOSAMINYLTRANSFERASE-LIKE PROTEIN 1"/>
    <property type="match status" value="1"/>
</dbReference>
<sequence>MSEPKVSVIIATRNRPELLKKAIKSAQNQTHKNLQIIVSDDSDGNETENLCANLNDERINYVKNTTHAKSPNGNKNNALDYVVGEYVCFCDDDDELLPNAVAQCLRCVNLGYKCVFADALKQSDGVINGEIAGRSVYKKSGEMSKIDYHCGRIGGEYFKLFSREFIDDFRFDELSFGGENELYIRFFEDRVYYCKSPLYIYRINRDDSATKNAHKHAKMVAHAYIKTAQMCHDIAIIHEPKFLALQYKNAAYYAKISGQYSLMLWSILKSLKISICKENLTFLLVSFLPSSFMMKLSNLRVKIKQKVGI</sequence>
<gene>
    <name evidence="2" type="primary">pglI</name>
    <name evidence="2" type="ORF">LMG7974_01775</name>
</gene>